<evidence type="ECO:0000256" key="4">
    <source>
        <dbReference type="ARBA" id="ARBA00022692"/>
    </source>
</evidence>
<keyword evidence="6" id="KW-0479">Metal-binding</keyword>
<feature type="transmembrane region" description="Helical" evidence="13">
    <location>
        <begin position="187"/>
        <end position="210"/>
    </location>
</feature>
<evidence type="ECO:0000256" key="5">
    <source>
        <dbReference type="ARBA" id="ARBA00022714"/>
    </source>
</evidence>
<evidence type="ECO:0000256" key="12">
    <source>
        <dbReference type="ARBA" id="ARBA00023136"/>
    </source>
</evidence>
<evidence type="ECO:0000256" key="8">
    <source>
        <dbReference type="ARBA" id="ARBA00022989"/>
    </source>
</evidence>
<protein>
    <submittedName>
        <fullName evidence="15">Ferric reductase-like transmembrane domain-containing protein</fullName>
    </submittedName>
</protein>
<dbReference type="PANTHER" id="PTHR47354:SF8">
    <property type="entry name" value="1,2-PHENYLACETYL-COA EPOXIDASE, SUBUNIT E"/>
    <property type="match status" value="1"/>
</dbReference>
<evidence type="ECO:0000256" key="6">
    <source>
        <dbReference type="ARBA" id="ARBA00022723"/>
    </source>
</evidence>
<evidence type="ECO:0000313" key="16">
    <source>
        <dbReference type="Proteomes" id="UP000715095"/>
    </source>
</evidence>
<feature type="transmembrane region" description="Helical" evidence="13">
    <location>
        <begin position="134"/>
        <end position="153"/>
    </location>
</feature>
<accession>A0ABS2DQK6</accession>
<evidence type="ECO:0000259" key="14">
    <source>
        <dbReference type="PROSITE" id="PS51384"/>
    </source>
</evidence>
<feature type="transmembrane region" description="Helical" evidence="13">
    <location>
        <begin position="165"/>
        <end position="181"/>
    </location>
</feature>
<keyword evidence="7" id="KW-0274">FAD</keyword>
<proteinExistence type="predicted"/>
<comment type="cofactor">
    <cofactor evidence="1">
        <name>FAD</name>
        <dbReference type="ChEBI" id="CHEBI:57692"/>
    </cofactor>
</comment>
<dbReference type="Pfam" id="PF01794">
    <property type="entry name" value="Ferric_reduct"/>
    <property type="match status" value="1"/>
</dbReference>
<organism evidence="15 16">
    <name type="scientific">Sutterella massiliensis</name>
    <dbReference type="NCBI Taxonomy" id="1816689"/>
    <lineage>
        <taxon>Bacteria</taxon>
        <taxon>Pseudomonadati</taxon>
        <taxon>Pseudomonadota</taxon>
        <taxon>Betaproteobacteria</taxon>
        <taxon>Burkholderiales</taxon>
        <taxon>Sutterellaceae</taxon>
        <taxon>Sutterella</taxon>
    </lineage>
</organism>
<dbReference type="InterPro" id="IPR013130">
    <property type="entry name" value="Fe3_Rdtase_TM_dom"/>
</dbReference>
<evidence type="ECO:0000256" key="2">
    <source>
        <dbReference type="ARBA" id="ARBA00004141"/>
    </source>
</evidence>
<dbReference type="SUPFAM" id="SSF63380">
    <property type="entry name" value="Riboflavin synthase domain-like"/>
    <property type="match status" value="1"/>
</dbReference>
<evidence type="ECO:0000256" key="3">
    <source>
        <dbReference type="ARBA" id="ARBA00022630"/>
    </source>
</evidence>
<keyword evidence="10" id="KW-0408">Iron</keyword>
<dbReference type="InterPro" id="IPR039261">
    <property type="entry name" value="FNR_nucleotide-bd"/>
</dbReference>
<evidence type="ECO:0000256" key="11">
    <source>
        <dbReference type="ARBA" id="ARBA00023014"/>
    </source>
</evidence>
<evidence type="ECO:0000313" key="15">
    <source>
        <dbReference type="EMBL" id="MBM6703616.1"/>
    </source>
</evidence>
<feature type="transmembrane region" description="Helical" evidence="13">
    <location>
        <begin position="81"/>
        <end position="101"/>
    </location>
</feature>
<dbReference type="PANTHER" id="PTHR47354">
    <property type="entry name" value="NADH OXIDOREDUCTASE HCR"/>
    <property type="match status" value="1"/>
</dbReference>
<dbReference type="PROSITE" id="PS51384">
    <property type="entry name" value="FAD_FR"/>
    <property type="match status" value="1"/>
</dbReference>
<keyword evidence="16" id="KW-1185">Reference proteome</keyword>
<dbReference type="InterPro" id="IPR050415">
    <property type="entry name" value="MRET"/>
</dbReference>
<evidence type="ECO:0000256" key="7">
    <source>
        <dbReference type="ARBA" id="ARBA00022827"/>
    </source>
</evidence>
<feature type="transmembrane region" description="Helical" evidence="13">
    <location>
        <begin position="42"/>
        <end position="60"/>
    </location>
</feature>
<comment type="subcellular location">
    <subcellularLocation>
        <location evidence="2">Membrane</location>
        <topology evidence="2">Multi-pass membrane protein</topology>
    </subcellularLocation>
</comment>
<dbReference type="InterPro" id="IPR017938">
    <property type="entry name" value="Riboflavin_synthase-like_b-brl"/>
</dbReference>
<evidence type="ECO:0000256" key="13">
    <source>
        <dbReference type="SAM" id="Phobius"/>
    </source>
</evidence>
<evidence type="ECO:0000256" key="10">
    <source>
        <dbReference type="ARBA" id="ARBA00023004"/>
    </source>
</evidence>
<reference evidence="15 16" key="1">
    <citation type="journal article" date="2021" name="Sci. Rep.">
        <title>The distribution of antibiotic resistance genes in chicken gut microbiota commensals.</title>
        <authorList>
            <person name="Juricova H."/>
            <person name="Matiasovicova J."/>
            <person name="Kubasova T."/>
            <person name="Cejkova D."/>
            <person name="Rychlik I."/>
        </authorList>
    </citation>
    <scope>NUCLEOTIDE SEQUENCE [LARGE SCALE GENOMIC DNA]</scope>
    <source>
        <strain evidence="15 16">An829</strain>
    </source>
</reference>
<keyword evidence="12 13" id="KW-0472">Membrane</keyword>
<feature type="domain" description="FAD-binding FR-type" evidence="14">
    <location>
        <begin position="216"/>
        <end position="310"/>
    </location>
</feature>
<dbReference type="InterPro" id="IPR017927">
    <property type="entry name" value="FAD-bd_FR_type"/>
</dbReference>
<keyword evidence="11" id="KW-0411">Iron-sulfur</keyword>
<sequence length="448" mass="49710">MKRIVYGFAALTTAAWLFGLWVDPPAMNGRGLSHEVFYWNGILAWGYMAMAIVIAARPAWLERATKTPLDELYRWHRTIGFWALGLSVFHWLTKTIMAPVFSLMTLEPVPKIVRGELTGFDLFWSQMRGFAVDSSIWATVIALVLGALVFVKALRYTKWLQLHKLFSALFIVLSIHAIRLADPADFTLPLGIINLAVTAVGLWYSVLLLVRGAGREKEVPARVTDVEVHESITLLTVKPEKPLHVRAGEFAFLATQNEEKHPFSVAEILPDGSLRFAVKALGDYTTNDVPRIAPGDEVRLEGPWGAFTLERFETDAATRRKELWVAGGIGIAPFCAWLQDAAERKAKVADDEAFAKSHPIAKLLWCVRDCADEPMLPKIEALARRAGIEFHIVESKKSRLKPEALFTAGVPDRLALCAGAGLSNAVAEAFVAAGGSKTAIRREHFDWR</sequence>
<dbReference type="Gene3D" id="3.40.50.80">
    <property type="entry name" value="Nucleotide-binding domain of ferredoxin-NADP reductase (FNR) module"/>
    <property type="match status" value="1"/>
</dbReference>
<keyword evidence="3" id="KW-0285">Flavoprotein</keyword>
<comment type="caution">
    <text evidence="15">The sequence shown here is derived from an EMBL/GenBank/DDBJ whole genome shotgun (WGS) entry which is preliminary data.</text>
</comment>
<feature type="transmembrane region" description="Helical" evidence="13">
    <location>
        <begin position="5"/>
        <end position="22"/>
    </location>
</feature>
<name>A0ABS2DQK6_9BURK</name>
<keyword evidence="8 13" id="KW-1133">Transmembrane helix</keyword>
<keyword evidence="5" id="KW-0001">2Fe-2S</keyword>
<dbReference type="Proteomes" id="UP000715095">
    <property type="component" value="Unassembled WGS sequence"/>
</dbReference>
<dbReference type="SUPFAM" id="SSF52343">
    <property type="entry name" value="Ferredoxin reductase-like, C-terminal NADP-linked domain"/>
    <property type="match status" value="1"/>
</dbReference>
<keyword evidence="4 13" id="KW-0812">Transmembrane</keyword>
<dbReference type="EMBL" id="JACJJC010000004">
    <property type="protein sequence ID" value="MBM6703616.1"/>
    <property type="molecule type" value="Genomic_DNA"/>
</dbReference>
<dbReference type="RefSeq" id="WP_205102087.1">
    <property type="nucleotide sequence ID" value="NZ_JACJJC010000004.1"/>
</dbReference>
<evidence type="ECO:0000256" key="1">
    <source>
        <dbReference type="ARBA" id="ARBA00001974"/>
    </source>
</evidence>
<gene>
    <name evidence="15" type="ORF">H6A60_03825</name>
</gene>
<evidence type="ECO:0000256" key="9">
    <source>
        <dbReference type="ARBA" id="ARBA00023002"/>
    </source>
</evidence>
<keyword evidence="9" id="KW-0560">Oxidoreductase</keyword>
<dbReference type="Gene3D" id="2.40.30.10">
    <property type="entry name" value="Translation factors"/>
    <property type="match status" value="1"/>
</dbReference>